<dbReference type="STRING" id="27349.A0A0L6VM60"/>
<proteinExistence type="predicted"/>
<comment type="caution">
    <text evidence="2">The sequence shown here is derived from an EMBL/GenBank/DDBJ whole genome shotgun (WGS) entry which is preliminary data.</text>
</comment>
<sequence>MSDQETLATSDSPSVPNRIAEKARPLHPTQASYHKFCSYYQDTSDDLASKYLDLLKDLVAELNLDEVKLEMLLNFANGATITLWNETVEQWRITKSESTKEKFVRLAFIRRYPGFYEREQGQAHPS</sequence>
<feature type="compositionally biased region" description="Polar residues" evidence="1">
    <location>
        <begin position="1"/>
        <end position="15"/>
    </location>
</feature>
<dbReference type="VEuPathDB" id="FungiDB:VP01_1435g6"/>
<dbReference type="AlphaFoldDB" id="A0A0L6VM60"/>
<evidence type="ECO:0000313" key="3">
    <source>
        <dbReference type="Proteomes" id="UP000037035"/>
    </source>
</evidence>
<accession>A0A0L6VM60</accession>
<evidence type="ECO:0000313" key="2">
    <source>
        <dbReference type="EMBL" id="KNZ61215.1"/>
    </source>
</evidence>
<gene>
    <name evidence="2" type="ORF">VP01_1435g6</name>
</gene>
<organism evidence="2 3">
    <name type="scientific">Puccinia sorghi</name>
    <dbReference type="NCBI Taxonomy" id="27349"/>
    <lineage>
        <taxon>Eukaryota</taxon>
        <taxon>Fungi</taxon>
        <taxon>Dikarya</taxon>
        <taxon>Basidiomycota</taxon>
        <taxon>Pucciniomycotina</taxon>
        <taxon>Pucciniomycetes</taxon>
        <taxon>Pucciniales</taxon>
        <taxon>Pucciniaceae</taxon>
        <taxon>Puccinia</taxon>
    </lineage>
</organism>
<name>A0A0L6VM60_9BASI</name>
<dbReference type="Proteomes" id="UP000037035">
    <property type="component" value="Unassembled WGS sequence"/>
</dbReference>
<feature type="region of interest" description="Disordered" evidence="1">
    <location>
        <begin position="1"/>
        <end position="26"/>
    </location>
</feature>
<reference evidence="2 3" key="1">
    <citation type="submission" date="2015-08" db="EMBL/GenBank/DDBJ databases">
        <title>Next Generation Sequencing and Analysis of the Genome of Puccinia sorghi L Schw, the Causal Agent of Maize Common Rust.</title>
        <authorList>
            <person name="Rochi L."/>
            <person name="Burguener G."/>
            <person name="Darino M."/>
            <person name="Turjanski A."/>
            <person name="Kreff E."/>
            <person name="Dieguez M.J."/>
            <person name="Sacco F."/>
        </authorList>
    </citation>
    <scope>NUCLEOTIDE SEQUENCE [LARGE SCALE GENOMIC DNA]</scope>
    <source>
        <strain evidence="2 3">RO10H11247</strain>
    </source>
</reference>
<protein>
    <submittedName>
        <fullName evidence="2">Uncharacterized protein</fullName>
    </submittedName>
</protein>
<dbReference type="EMBL" id="LAVV01004843">
    <property type="protein sequence ID" value="KNZ61215.1"/>
    <property type="molecule type" value="Genomic_DNA"/>
</dbReference>
<keyword evidence="3" id="KW-1185">Reference proteome</keyword>
<evidence type="ECO:0000256" key="1">
    <source>
        <dbReference type="SAM" id="MobiDB-lite"/>
    </source>
</evidence>